<keyword evidence="9" id="KW-1185">Reference proteome</keyword>
<feature type="binding site" evidence="7">
    <location>
        <position position="59"/>
    </location>
    <ligand>
        <name>S-adenosyl-L-methionine</name>
        <dbReference type="ChEBI" id="CHEBI:59789"/>
    </ligand>
</feature>
<keyword evidence="3 7" id="KW-0489">Methyltransferase</keyword>
<evidence type="ECO:0000256" key="7">
    <source>
        <dbReference type="HAMAP-Rule" id="MF_01057"/>
    </source>
</evidence>
<protein>
    <recommendedName>
        <fullName evidence="7">tRNA (guanine-N(7)-)-methyltransferase</fullName>
        <ecNumber evidence="7">2.1.1.33</ecNumber>
    </recommendedName>
    <alternativeName>
        <fullName evidence="7">tRNA (guanine(46)-N(7))-methyltransferase</fullName>
    </alternativeName>
    <alternativeName>
        <fullName evidence="7">tRNA(m7G46)-methyltransferase</fullName>
    </alternativeName>
</protein>
<comment type="function">
    <text evidence="2 7">Catalyzes the formation of N(7)-methylguanine at position 46 (m7G46) in tRNA.</text>
</comment>
<dbReference type="Proteomes" id="UP001303601">
    <property type="component" value="Chromosome"/>
</dbReference>
<dbReference type="PANTHER" id="PTHR23417:SF14">
    <property type="entry name" value="PENTACOTRIPEPTIDE-REPEAT REGION OF PRORP DOMAIN-CONTAINING PROTEIN"/>
    <property type="match status" value="1"/>
</dbReference>
<comment type="similarity">
    <text evidence="7">Belongs to the class I-like SAM-binding methyltransferase superfamily. TrmB family.</text>
</comment>
<dbReference type="CDD" id="cd02440">
    <property type="entry name" value="AdoMet_MTases"/>
    <property type="match status" value="1"/>
</dbReference>
<comment type="caution">
    <text evidence="7">Lacks conserved residue(s) required for the propagation of feature annotation.</text>
</comment>
<comment type="catalytic activity">
    <reaction evidence="1 7">
        <text>guanosine(46) in tRNA + S-adenosyl-L-methionine = N(7)-methylguanosine(46) in tRNA + S-adenosyl-L-homocysteine</text>
        <dbReference type="Rhea" id="RHEA:42708"/>
        <dbReference type="Rhea" id="RHEA-COMP:10188"/>
        <dbReference type="Rhea" id="RHEA-COMP:10189"/>
        <dbReference type="ChEBI" id="CHEBI:57856"/>
        <dbReference type="ChEBI" id="CHEBI:59789"/>
        <dbReference type="ChEBI" id="CHEBI:74269"/>
        <dbReference type="ChEBI" id="CHEBI:74480"/>
        <dbReference type="EC" id="2.1.1.33"/>
    </reaction>
</comment>
<feature type="binding site" evidence="7">
    <location>
        <position position="107"/>
    </location>
    <ligand>
        <name>S-adenosyl-L-methionine</name>
        <dbReference type="ChEBI" id="CHEBI:59789"/>
    </ligand>
</feature>
<keyword evidence="6 7" id="KW-0819">tRNA processing</keyword>
<proteinExistence type="inferred from homology"/>
<feature type="binding site" evidence="7">
    <location>
        <position position="143"/>
    </location>
    <ligand>
        <name>substrate</name>
    </ligand>
</feature>
<feature type="binding site" evidence="7">
    <location>
        <position position="86"/>
    </location>
    <ligand>
        <name>S-adenosyl-L-methionine</name>
        <dbReference type="ChEBI" id="CHEBI:59789"/>
    </ligand>
</feature>
<dbReference type="Pfam" id="PF02390">
    <property type="entry name" value="Methyltransf_4"/>
    <property type="match status" value="1"/>
</dbReference>
<evidence type="ECO:0000256" key="1">
    <source>
        <dbReference type="ARBA" id="ARBA00000142"/>
    </source>
</evidence>
<evidence type="ECO:0000256" key="5">
    <source>
        <dbReference type="ARBA" id="ARBA00022691"/>
    </source>
</evidence>
<reference evidence="8" key="1">
    <citation type="submission" date="2023-11" db="EMBL/GenBank/DDBJ databases">
        <title>Completed genome sequence of Mycoplasma equirhinis type strain M432/72.</title>
        <authorList>
            <person name="Spergser J."/>
        </authorList>
    </citation>
    <scope>NUCLEOTIDE SEQUENCE [LARGE SCALE GENOMIC DNA]</scope>
    <source>
        <strain evidence="8">M432/72</strain>
    </source>
</reference>
<feature type="binding site" evidence="7">
    <location>
        <position position="111"/>
    </location>
    <ligand>
        <name>substrate</name>
    </ligand>
</feature>
<organism evidence="8 9">
    <name type="scientific">Metamycoplasma equirhinis</name>
    <dbReference type="NCBI Taxonomy" id="92402"/>
    <lineage>
        <taxon>Bacteria</taxon>
        <taxon>Bacillati</taxon>
        <taxon>Mycoplasmatota</taxon>
        <taxon>Mycoplasmoidales</taxon>
        <taxon>Metamycoplasmataceae</taxon>
        <taxon>Metamycoplasma</taxon>
    </lineage>
</organism>
<evidence type="ECO:0000313" key="8">
    <source>
        <dbReference type="EMBL" id="WPB54003.1"/>
    </source>
</evidence>
<dbReference type="Gene3D" id="3.40.50.150">
    <property type="entry name" value="Vaccinia Virus protein VP39"/>
    <property type="match status" value="1"/>
</dbReference>
<feature type="binding site" evidence="7">
    <location>
        <position position="34"/>
    </location>
    <ligand>
        <name>S-adenosyl-L-methionine</name>
        <dbReference type="ChEBI" id="CHEBI:59789"/>
    </ligand>
</feature>
<dbReference type="EC" id="2.1.1.33" evidence="7"/>
<keyword evidence="5 7" id="KW-0949">S-adenosyl-L-methionine</keyword>
<dbReference type="GO" id="GO:0008176">
    <property type="term" value="F:tRNA (guanine(46)-N7)-methyltransferase activity"/>
    <property type="evidence" value="ECO:0007669"/>
    <property type="project" value="UniProtKB-EC"/>
</dbReference>
<dbReference type="InterPro" id="IPR055361">
    <property type="entry name" value="tRNA_methyltr_TrmB_bact"/>
</dbReference>
<evidence type="ECO:0000256" key="6">
    <source>
        <dbReference type="ARBA" id="ARBA00022694"/>
    </source>
</evidence>
<sequence>MRLRFNKNAEGMINASRFAITSFPYELNENTVLEIGMGKGKMLAELAKNNSNKVFIGMEKYSTPALSALRKIEKESLNNMYILIGDANLLDKYFIGKTSTIWLTFSDPWPKKRHFKRRLVYRYFLRKYEDILATNGIVYFKSDNDDLYEFALEELAYIKANIIYKTTDLHNCNFEIENHFTDYETKFFEQKKNINFIAFNFQNKKGK</sequence>
<gene>
    <name evidence="7 8" type="primary">trmB</name>
    <name evidence="8" type="ORF">R9B83_00275</name>
</gene>
<dbReference type="PROSITE" id="PS51625">
    <property type="entry name" value="SAM_MT_TRMB"/>
    <property type="match status" value="1"/>
</dbReference>
<keyword evidence="4 7" id="KW-0808">Transferase</keyword>
<dbReference type="InterPro" id="IPR029063">
    <property type="entry name" value="SAM-dependent_MTases_sf"/>
</dbReference>
<dbReference type="NCBIfam" id="TIGR00091">
    <property type="entry name" value="tRNA (guanosine(46)-N7)-methyltransferase TrmB"/>
    <property type="match status" value="1"/>
</dbReference>
<feature type="binding site" evidence="7">
    <location>
        <begin position="181"/>
        <end position="184"/>
    </location>
    <ligand>
        <name>substrate</name>
    </ligand>
</feature>
<dbReference type="HAMAP" id="MF_01057">
    <property type="entry name" value="tRNA_methyltr_TrmB"/>
    <property type="match status" value="1"/>
</dbReference>
<evidence type="ECO:0000256" key="3">
    <source>
        <dbReference type="ARBA" id="ARBA00022603"/>
    </source>
</evidence>
<dbReference type="SUPFAM" id="SSF53335">
    <property type="entry name" value="S-adenosyl-L-methionine-dependent methyltransferases"/>
    <property type="match status" value="1"/>
</dbReference>
<evidence type="ECO:0000256" key="2">
    <source>
        <dbReference type="ARBA" id="ARBA00003015"/>
    </source>
</evidence>
<comment type="pathway">
    <text evidence="7">tRNA modification; N(7)-methylguanine-tRNA biosynthesis.</text>
</comment>
<accession>A0ABZ0PAE5</accession>
<evidence type="ECO:0000313" key="9">
    <source>
        <dbReference type="Proteomes" id="UP001303601"/>
    </source>
</evidence>
<name>A0ABZ0PAE5_9BACT</name>
<dbReference type="InterPro" id="IPR003358">
    <property type="entry name" value="tRNA_(Gua-N-7)_MeTrfase_Trmb"/>
</dbReference>
<evidence type="ECO:0000256" key="4">
    <source>
        <dbReference type="ARBA" id="ARBA00022679"/>
    </source>
</evidence>
<dbReference type="GeneID" id="94493300"/>
<dbReference type="RefSeq" id="WP_140031391.1">
    <property type="nucleotide sequence ID" value="NZ_CP137845.1"/>
</dbReference>
<dbReference type="PANTHER" id="PTHR23417">
    <property type="entry name" value="3-DEOXY-D-MANNO-OCTULOSONIC-ACID TRANSFERASE/TRNA GUANINE-N 7 - -METHYLTRANSFERASE"/>
    <property type="match status" value="1"/>
</dbReference>
<dbReference type="EMBL" id="CP137845">
    <property type="protein sequence ID" value="WPB54003.1"/>
    <property type="molecule type" value="Genomic_DNA"/>
</dbReference>
<dbReference type="NCBIfam" id="NF001080">
    <property type="entry name" value="PRK00121.2-2"/>
    <property type="match status" value="1"/>
</dbReference>